<keyword evidence="7 21" id="KW-0349">Heme</keyword>
<dbReference type="GO" id="GO:0020037">
    <property type="term" value="F:heme binding"/>
    <property type="evidence" value="ECO:0007669"/>
    <property type="project" value="UniProtKB-UniRule"/>
</dbReference>
<organism evidence="23 24">
    <name type="scientific">Rubroshorea leprosula</name>
    <dbReference type="NCBI Taxonomy" id="152421"/>
    <lineage>
        <taxon>Eukaryota</taxon>
        <taxon>Viridiplantae</taxon>
        <taxon>Streptophyta</taxon>
        <taxon>Embryophyta</taxon>
        <taxon>Tracheophyta</taxon>
        <taxon>Spermatophyta</taxon>
        <taxon>Magnoliopsida</taxon>
        <taxon>eudicotyledons</taxon>
        <taxon>Gunneridae</taxon>
        <taxon>Pentapetalae</taxon>
        <taxon>rosids</taxon>
        <taxon>malvids</taxon>
        <taxon>Malvales</taxon>
        <taxon>Dipterocarpaceae</taxon>
        <taxon>Rubroshorea</taxon>
    </lineage>
</organism>
<feature type="binding site" evidence="18">
    <location>
        <position position="285"/>
    </location>
    <ligand>
        <name>Ca(2+)</name>
        <dbReference type="ChEBI" id="CHEBI:29108"/>
        <label>2</label>
    </ligand>
</feature>
<comment type="catalytic activity">
    <reaction evidence="1 21">
        <text>2 a phenolic donor + H2O2 = 2 a phenolic radical donor + 2 H2O</text>
        <dbReference type="Rhea" id="RHEA:56136"/>
        <dbReference type="ChEBI" id="CHEBI:15377"/>
        <dbReference type="ChEBI" id="CHEBI:16240"/>
        <dbReference type="ChEBI" id="CHEBI:139520"/>
        <dbReference type="ChEBI" id="CHEBI:139521"/>
        <dbReference type="EC" id="1.11.1.7"/>
    </reaction>
</comment>
<evidence type="ECO:0000256" key="3">
    <source>
        <dbReference type="ARBA" id="ARBA00006873"/>
    </source>
</evidence>
<comment type="cofactor">
    <cofactor evidence="18 21">
        <name>heme b</name>
        <dbReference type="ChEBI" id="CHEBI:60344"/>
    </cofactor>
    <text evidence="18 21">Binds 1 heme b (iron(II)-protoporphyrin IX) group per subunit.</text>
</comment>
<dbReference type="InterPro" id="IPR019794">
    <property type="entry name" value="Peroxidases_AS"/>
</dbReference>
<evidence type="ECO:0000313" key="24">
    <source>
        <dbReference type="Proteomes" id="UP001054252"/>
    </source>
</evidence>
<dbReference type="PRINTS" id="PR00461">
    <property type="entry name" value="PLPEROXIDASE"/>
</dbReference>
<evidence type="ECO:0000256" key="17">
    <source>
        <dbReference type="PIRSR" id="PIRSR600823-2"/>
    </source>
</evidence>
<dbReference type="GO" id="GO:0046872">
    <property type="term" value="F:metal ion binding"/>
    <property type="evidence" value="ECO:0007669"/>
    <property type="project" value="UniProtKB-UniRule"/>
</dbReference>
<evidence type="ECO:0000256" key="18">
    <source>
        <dbReference type="PIRSR" id="PIRSR600823-3"/>
    </source>
</evidence>
<dbReference type="CDD" id="cd00693">
    <property type="entry name" value="secretory_peroxidase"/>
    <property type="match status" value="1"/>
</dbReference>
<keyword evidence="24" id="KW-1185">Reference proteome</keyword>
<feature type="binding site" evidence="18">
    <location>
        <position position="99"/>
    </location>
    <ligand>
        <name>Ca(2+)</name>
        <dbReference type="ChEBI" id="CHEBI:29108"/>
        <label>1</label>
    </ligand>
</feature>
<dbReference type="Proteomes" id="UP001054252">
    <property type="component" value="Unassembled WGS sequence"/>
</dbReference>
<feature type="disulfide bond" evidence="20">
    <location>
        <begin position="230"/>
        <end position="265"/>
    </location>
</feature>
<dbReference type="EC" id="1.11.1.7" evidence="4 21"/>
<dbReference type="InterPro" id="IPR002016">
    <property type="entry name" value="Haem_peroxidase"/>
</dbReference>
<feature type="disulfide bond" evidence="20">
    <location>
        <begin position="151"/>
        <end position="353"/>
    </location>
</feature>
<gene>
    <name evidence="23" type="ORF">SLEP1_g29631</name>
</gene>
<comment type="similarity">
    <text evidence="3">Belongs to the peroxidase family. Ascorbate peroxidase subfamily.</text>
</comment>
<keyword evidence="11 21" id="KW-0560">Oxidoreductase</keyword>
<dbReference type="PROSITE" id="PS00435">
    <property type="entry name" value="PEROXIDASE_1"/>
    <property type="match status" value="1"/>
</dbReference>
<dbReference type="PRINTS" id="PR00458">
    <property type="entry name" value="PEROXIDASE"/>
</dbReference>
<evidence type="ECO:0000256" key="13">
    <source>
        <dbReference type="ARBA" id="ARBA00023157"/>
    </source>
</evidence>
<evidence type="ECO:0000256" key="10">
    <source>
        <dbReference type="ARBA" id="ARBA00022837"/>
    </source>
</evidence>
<evidence type="ECO:0000256" key="11">
    <source>
        <dbReference type="ARBA" id="ARBA00023002"/>
    </source>
</evidence>
<evidence type="ECO:0000256" key="8">
    <source>
        <dbReference type="ARBA" id="ARBA00022723"/>
    </source>
</evidence>
<keyword evidence="6 21" id="KW-0575">Peroxidase</keyword>
<dbReference type="AlphaFoldDB" id="A0AAV5K4J8"/>
<accession>A0AAV5K4J8</accession>
<dbReference type="InterPro" id="IPR010255">
    <property type="entry name" value="Haem_peroxidase_sf"/>
</dbReference>
<feature type="binding site" evidence="18">
    <location>
        <position position="106"/>
    </location>
    <ligand>
        <name>Ca(2+)</name>
        <dbReference type="ChEBI" id="CHEBI:29108"/>
        <label>1</label>
    </ligand>
</feature>
<comment type="caution">
    <text evidence="23">The sequence shown here is derived from an EMBL/GenBank/DDBJ whole genome shotgun (WGS) entry which is preliminary data.</text>
</comment>
<dbReference type="EMBL" id="BPVZ01000052">
    <property type="protein sequence ID" value="GKV19355.1"/>
    <property type="molecule type" value="Genomic_DNA"/>
</dbReference>
<dbReference type="GO" id="GO:0006979">
    <property type="term" value="P:response to oxidative stress"/>
    <property type="evidence" value="ECO:0007669"/>
    <property type="project" value="UniProtKB-UniRule"/>
</dbReference>
<evidence type="ECO:0000256" key="5">
    <source>
        <dbReference type="ARBA" id="ARBA00022525"/>
    </source>
</evidence>
<comment type="subcellular location">
    <subcellularLocation>
        <location evidence="21">Secreted</location>
    </subcellularLocation>
</comment>
<feature type="active site" description="Proton acceptor" evidence="16">
    <location>
        <position position="98"/>
    </location>
</feature>
<keyword evidence="8 18" id="KW-0479">Metal-binding</keyword>
<evidence type="ECO:0000256" key="1">
    <source>
        <dbReference type="ARBA" id="ARBA00000189"/>
    </source>
</evidence>
<evidence type="ECO:0000256" key="2">
    <source>
        <dbReference type="ARBA" id="ARBA00002322"/>
    </source>
</evidence>
<comment type="similarity">
    <text evidence="21">Belongs to the peroxidase family. Classical plant (class III) peroxidase subfamily.</text>
</comment>
<evidence type="ECO:0000256" key="6">
    <source>
        <dbReference type="ARBA" id="ARBA00022559"/>
    </source>
</evidence>
<reference evidence="23 24" key="1">
    <citation type="journal article" date="2021" name="Commun. Biol.">
        <title>The genome of Shorea leprosula (Dipterocarpaceae) highlights the ecological relevance of drought in aseasonal tropical rainforests.</title>
        <authorList>
            <person name="Ng K.K.S."/>
            <person name="Kobayashi M.J."/>
            <person name="Fawcett J.A."/>
            <person name="Hatakeyama M."/>
            <person name="Paape T."/>
            <person name="Ng C.H."/>
            <person name="Ang C.C."/>
            <person name="Tnah L.H."/>
            <person name="Lee C.T."/>
            <person name="Nishiyama T."/>
            <person name="Sese J."/>
            <person name="O'Brien M.J."/>
            <person name="Copetti D."/>
            <person name="Mohd Noor M.I."/>
            <person name="Ong R.C."/>
            <person name="Putra M."/>
            <person name="Sireger I.Z."/>
            <person name="Indrioko S."/>
            <person name="Kosugi Y."/>
            <person name="Izuno A."/>
            <person name="Isagi Y."/>
            <person name="Lee S.L."/>
            <person name="Shimizu K.K."/>
        </authorList>
    </citation>
    <scope>NUCLEOTIDE SEQUENCE [LARGE SCALE GENOMIC DNA]</scope>
    <source>
        <strain evidence="23">214</strain>
    </source>
</reference>
<dbReference type="PROSITE" id="PS50873">
    <property type="entry name" value="PEROXIDASE_4"/>
    <property type="match status" value="1"/>
</dbReference>
<protein>
    <recommendedName>
        <fullName evidence="4 21">Peroxidase</fullName>
        <ecNumber evidence="4 21">1.11.1.7</ecNumber>
    </recommendedName>
</protein>
<keyword evidence="9" id="KW-0732">Signal</keyword>
<evidence type="ECO:0000256" key="4">
    <source>
        <dbReference type="ARBA" id="ARBA00012313"/>
    </source>
</evidence>
<keyword evidence="10 18" id="KW-0106">Calcium</keyword>
<dbReference type="SUPFAM" id="SSF48113">
    <property type="entry name" value="Heme-dependent peroxidases"/>
    <property type="match status" value="1"/>
</dbReference>
<evidence type="ECO:0000256" key="21">
    <source>
        <dbReference type="RuleBase" id="RU362060"/>
    </source>
</evidence>
<dbReference type="InterPro" id="IPR000823">
    <property type="entry name" value="Peroxidase_pln"/>
</dbReference>
<feature type="binding site" evidence="18">
    <location>
        <position position="119"/>
    </location>
    <ligand>
        <name>Ca(2+)</name>
        <dbReference type="ChEBI" id="CHEBI:29108"/>
        <label>1</label>
    </ligand>
</feature>
<feature type="binding site" evidence="18">
    <location>
        <position position="277"/>
    </location>
    <ligand>
        <name>Ca(2+)</name>
        <dbReference type="ChEBI" id="CHEBI:29108"/>
        <label>2</label>
    </ligand>
</feature>
<evidence type="ECO:0000256" key="14">
    <source>
        <dbReference type="ARBA" id="ARBA00023180"/>
    </source>
</evidence>
<feature type="disulfide bond" evidence="20">
    <location>
        <begin position="100"/>
        <end position="105"/>
    </location>
</feature>
<keyword evidence="14" id="KW-0325">Glycoprotein</keyword>
<dbReference type="InterPro" id="IPR033905">
    <property type="entry name" value="Secretory_peroxidase"/>
</dbReference>
<dbReference type="GO" id="GO:0140825">
    <property type="term" value="F:lactoperoxidase activity"/>
    <property type="evidence" value="ECO:0007669"/>
    <property type="project" value="UniProtKB-EC"/>
</dbReference>
<feature type="binding site" evidence="18">
    <location>
        <position position="104"/>
    </location>
    <ligand>
        <name>Ca(2+)</name>
        <dbReference type="ChEBI" id="CHEBI:29108"/>
        <label>1</label>
    </ligand>
</feature>
<dbReference type="GO" id="GO:0042744">
    <property type="term" value="P:hydrogen peroxide catabolic process"/>
    <property type="evidence" value="ECO:0007669"/>
    <property type="project" value="UniProtKB-KW"/>
</dbReference>
<feature type="binding site" evidence="18">
    <location>
        <position position="102"/>
    </location>
    <ligand>
        <name>Ca(2+)</name>
        <dbReference type="ChEBI" id="CHEBI:29108"/>
        <label>1</label>
    </ligand>
</feature>
<name>A0AAV5K4J8_9ROSI</name>
<feature type="binding site" evidence="18">
    <location>
        <position position="224"/>
    </location>
    <ligand>
        <name>Ca(2+)</name>
        <dbReference type="ChEBI" id="CHEBI:29108"/>
        <label>2</label>
    </ligand>
</feature>
<evidence type="ECO:0000256" key="20">
    <source>
        <dbReference type="PIRSR" id="PIRSR600823-5"/>
    </source>
</evidence>
<keyword evidence="15 21" id="KW-0376">Hydrogen peroxide</keyword>
<evidence type="ECO:0000256" key="9">
    <source>
        <dbReference type="ARBA" id="ARBA00022729"/>
    </source>
</evidence>
<dbReference type="FunFam" id="1.10.420.10:FF:000008">
    <property type="entry name" value="Peroxidase"/>
    <property type="match status" value="1"/>
</dbReference>
<dbReference type="PANTHER" id="PTHR31235">
    <property type="entry name" value="PEROXIDASE 25-RELATED"/>
    <property type="match status" value="1"/>
</dbReference>
<keyword evidence="13 20" id="KW-1015">Disulfide bond</keyword>
<feature type="binding site" evidence="18">
    <location>
        <position position="108"/>
    </location>
    <ligand>
        <name>Ca(2+)</name>
        <dbReference type="ChEBI" id="CHEBI:29108"/>
        <label>1</label>
    </ligand>
</feature>
<feature type="domain" description="Plant heme peroxidase family profile" evidence="22">
    <location>
        <begin position="57"/>
        <end position="357"/>
    </location>
</feature>
<dbReference type="InterPro" id="IPR019793">
    <property type="entry name" value="Peroxidases_heam-ligand_BS"/>
</dbReference>
<keyword evidence="5 21" id="KW-0964">Secreted</keyword>
<dbReference type="FunFam" id="1.10.520.10:FF:000001">
    <property type="entry name" value="Peroxidase"/>
    <property type="match status" value="1"/>
</dbReference>
<comment type="function">
    <text evidence="2">Removal of H(2)O(2), oxidation of toxic reductants, biosynthesis and degradation of lignin, suberization, auxin catabolism, response to environmental stresses such as wounding, pathogen attack and oxidative stress. These functions might be dependent on each isozyme/isoform in each plant tissue.</text>
</comment>
<feature type="site" description="Transition state stabilizer" evidence="19">
    <location>
        <position position="94"/>
    </location>
</feature>
<proteinExistence type="inferred from homology"/>
<feature type="disulfide bond" evidence="20">
    <location>
        <begin position="67"/>
        <end position="145"/>
    </location>
</feature>
<dbReference type="Pfam" id="PF00141">
    <property type="entry name" value="peroxidase"/>
    <property type="match status" value="1"/>
</dbReference>
<dbReference type="Gene3D" id="1.10.420.10">
    <property type="entry name" value="Peroxidase, domain 2"/>
    <property type="match status" value="1"/>
</dbReference>
<evidence type="ECO:0000256" key="16">
    <source>
        <dbReference type="PIRSR" id="PIRSR600823-1"/>
    </source>
</evidence>
<sequence>MPTSRIYWRLHSLQQHFKSEASLPLNLAMATGSKLFLSLFLQLLSILFLFNPTNAQGLKIGFYEKSCPKVELIVKNVAADTMSKAPSLAGALLRMFFHDCFVRGCDGSILLDSPTNQSEKDAFPNLSLRGYQIIDRAKAEIEKECPGVVSCSDILALIARDIVAARNGPSWEVETGRRDGNVSIITDAFQNLPGPGFNISQLITRFQQKGLSVKDLAVLSAGHTLGVSHCFSFSNRLYNFTGKGINNDADPTLDPNYVAKLKVKCKPADTTTIVEMDPGSFSTFDNDYYKLVTKRRGLFQSDATLLDNAETKAYVELHAIQKESFFQDFGVSMVKMGRIGVLTGIQGEIRKVCSKVN</sequence>
<dbReference type="PROSITE" id="PS00436">
    <property type="entry name" value="PEROXIDASE_2"/>
    <property type="match status" value="1"/>
</dbReference>
<feature type="binding site" description="axial binding residue" evidence="18">
    <location>
        <position position="223"/>
    </location>
    <ligand>
        <name>heme b</name>
        <dbReference type="ChEBI" id="CHEBI:60344"/>
    </ligand>
    <ligandPart>
        <name>Fe</name>
        <dbReference type="ChEBI" id="CHEBI:18248"/>
    </ligandPart>
</feature>
<keyword evidence="12 18" id="KW-0408">Iron</keyword>
<feature type="binding site" evidence="17">
    <location>
        <position position="193"/>
    </location>
    <ligand>
        <name>substrate</name>
    </ligand>
</feature>
<evidence type="ECO:0000256" key="12">
    <source>
        <dbReference type="ARBA" id="ARBA00023004"/>
    </source>
</evidence>
<evidence type="ECO:0000259" key="22">
    <source>
        <dbReference type="PROSITE" id="PS50873"/>
    </source>
</evidence>
<dbReference type="GO" id="GO:0005576">
    <property type="term" value="C:extracellular region"/>
    <property type="evidence" value="ECO:0007669"/>
    <property type="project" value="UniProtKB-SubCell"/>
</dbReference>
<evidence type="ECO:0000256" key="19">
    <source>
        <dbReference type="PIRSR" id="PIRSR600823-4"/>
    </source>
</evidence>
<evidence type="ECO:0000256" key="15">
    <source>
        <dbReference type="ARBA" id="ARBA00023324"/>
    </source>
</evidence>
<evidence type="ECO:0000256" key="7">
    <source>
        <dbReference type="ARBA" id="ARBA00022617"/>
    </source>
</evidence>
<evidence type="ECO:0000313" key="23">
    <source>
        <dbReference type="EMBL" id="GKV19355.1"/>
    </source>
</evidence>
<comment type="cofactor">
    <cofactor evidence="18 21">
        <name>Ca(2+)</name>
        <dbReference type="ChEBI" id="CHEBI:29108"/>
    </cofactor>
    <text evidence="18 21">Binds 2 calcium ions per subunit.</text>
</comment>
<dbReference type="Gene3D" id="1.10.520.10">
    <property type="match status" value="1"/>
</dbReference>